<dbReference type="SMART" id="SM00419">
    <property type="entry name" value="HTH_CRP"/>
    <property type="match status" value="1"/>
</dbReference>
<dbReference type="Pfam" id="PF00027">
    <property type="entry name" value="cNMP_binding"/>
    <property type="match status" value="1"/>
</dbReference>
<dbReference type="RefSeq" id="WP_133594363.1">
    <property type="nucleotide sequence ID" value="NZ_SNVV01000022.1"/>
</dbReference>
<gene>
    <name evidence="6" type="ORF">C7389_12217</name>
</gene>
<sequence>MSVDTVAPQQDVLGSIAPFDLLDGSLRQRLLEHGRPQQLLRGEMLLPTDGHDDQVFVVLEGSIKRYLLSATGAELVVQLAGAGDSFGEDVALLARAPLVTNQAVQDSRLLRLRGSDLRAAMHASPAFAAALSAHLAEAMYALLENLQLCFQRNSLQRVAHYLARLAPANAERCEIRLESDKQTIAAQLNLTPETLSRALSRLTRDGTIRPQGRRGVVVNKVSELRLCAAG</sequence>
<dbReference type="SUPFAM" id="SSF46785">
    <property type="entry name" value="Winged helix' DNA-binding domain"/>
    <property type="match status" value="1"/>
</dbReference>
<accession>A0A4R6DQ08</accession>
<dbReference type="GO" id="GO:0003700">
    <property type="term" value="F:DNA-binding transcription factor activity"/>
    <property type="evidence" value="ECO:0007669"/>
    <property type="project" value="TreeGrafter"/>
</dbReference>
<dbReference type="InterPro" id="IPR014710">
    <property type="entry name" value="RmlC-like_jellyroll"/>
</dbReference>
<dbReference type="Gene3D" id="2.60.120.10">
    <property type="entry name" value="Jelly Rolls"/>
    <property type="match status" value="1"/>
</dbReference>
<keyword evidence="1" id="KW-0805">Transcription regulation</keyword>
<name>A0A4R6DQ08_9RHOO</name>
<evidence type="ECO:0000313" key="7">
    <source>
        <dbReference type="Proteomes" id="UP000295129"/>
    </source>
</evidence>
<feature type="domain" description="HTH crp-type" evidence="5">
    <location>
        <begin position="152"/>
        <end position="222"/>
    </location>
</feature>
<dbReference type="InterPro" id="IPR012318">
    <property type="entry name" value="HTH_CRP"/>
</dbReference>
<keyword evidence="2" id="KW-0238">DNA-binding</keyword>
<dbReference type="SUPFAM" id="SSF51206">
    <property type="entry name" value="cAMP-binding domain-like"/>
    <property type="match status" value="1"/>
</dbReference>
<comment type="caution">
    <text evidence="6">The sequence shown here is derived from an EMBL/GenBank/DDBJ whole genome shotgun (WGS) entry which is preliminary data.</text>
</comment>
<protein>
    <submittedName>
        <fullName evidence="6">CRP-like cAMP-binding protein</fullName>
    </submittedName>
</protein>
<evidence type="ECO:0000256" key="1">
    <source>
        <dbReference type="ARBA" id="ARBA00023015"/>
    </source>
</evidence>
<dbReference type="PROSITE" id="PS51063">
    <property type="entry name" value="HTH_CRP_2"/>
    <property type="match status" value="1"/>
</dbReference>
<dbReference type="PANTHER" id="PTHR24567">
    <property type="entry name" value="CRP FAMILY TRANSCRIPTIONAL REGULATORY PROTEIN"/>
    <property type="match status" value="1"/>
</dbReference>
<dbReference type="Gene3D" id="1.10.10.10">
    <property type="entry name" value="Winged helix-like DNA-binding domain superfamily/Winged helix DNA-binding domain"/>
    <property type="match status" value="1"/>
</dbReference>
<dbReference type="PROSITE" id="PS50042">
    <property type="entry name" value="CNMP_BINDING_3"/>
    <property type="match status" value="1"/>
</dbReference>
<reference evidence="6 7" key="1">
    <citation type="submission" date="2019-03" db="EMBL/GenBank/DDBJ databases">
        <title>Genomic Encyclopedia of Type Strains, Phase IV (KMG-IV): sequencing the most valuable type-strain genomes for metagenomic binning, comparative biology and taxonomic classification.</title>
        <authorList>
            <person name="Goeker M."/>
        </authorList>
    </citation>
    <scope>NUCLEOTIDE SEQUENCE [LARGE SCALE GENOMIC DNA]</scope>
    <source>
        <strain evidence="6 7">DSM 12121</strain>
    </source>
</reference>
<dbReference type="InterPro" id="IPR000595">
    <property type="entry name" value="cNMP-bd_dom"/>
</dbReference>
<organism evidence="6 7">
    <name type="scientific">Azoarcus indigens</name>
    <dbReference type="NCBI Taxonomy" id="29545"/>
    <lineage>
        <taxon>Bacteria</taxon>
        <taxon>Pseudomonadati</taxon>
        <taxon>Pseudomonadota</taxon>
        <taxon>Betaproteobacteria</taxon>
        <taxon>Rhodocyclales</taxon>
        <taxon>Zoogloeaceae</taxon>
        <taxon>Azoarcus</taxon>
    </lineage>
</organism>
<feature type="domain" description="Cyclic nucleotide-binding" evidence="4">
    <location>
        <begin position="18"/>
        <end position="121"/>
    </location>
</feature>
<evidence type="ECO:0000256" key="3">
    <source>
        <dbReference type="ARBA" id="ARBA00023163"/>
    </source>
</evidence>
<evidence type="ECO:0000313" key="6">
    <source>
        <dbReference type="EMBL" id="TDN47060.1"/>
    </source>
</evidence>
<dbReference type="InterPro" id="IPR036388">
    <property type="entry name" value="WH-like_DNA-bd_sf"/>
</dbReference>
<evidence type="ECO:0000259" key="5">
    <source>
        <dbReference type="PROSITE" id="PS51063"/>
    </source>
</evidence>
<dbReference type="EMBL" id="SNVV01000022">
    <property type="protein sequence ID" value="TDN47060.1"/>
    <property type="molecule type" value="Genomic_DNA"/>
</dbReference>
<keyword evidence="7" id="KW-1185">Reference proteome</keyword>
<evidence type="ECO:0000259" key="4">
    <source>
        <dbReference type="PROSITE" id="PS50042"/>
    </source>
</evidence>
<dbReference type="InterPro" id="IPR050397">
    <property type="entry name" value="Env_Response_Regulators"/>
</dbReference>
<dbReference type="Proteomes" id="UP000295129">
    <property type="component" value="Unassembled WGS sequence"/>
</dbReference>
<dbReference type="GO" id="GO:0005829">
    <property type="term" value="C:cytosol"/>
    <property type="evidence" value="ECO:0007669"/>
    <property type="project" value="TreeGrafter"/>
</dbReference>
<dbReference type="AlphaFoldDB" id="A0A4R6DQ08"/>
<dbReference type="GO" id="GO:0003677">
    <property type="term" value="F:DNA binding"/>
    <property type="evidence" value="ECO:0007669"/>
    <property type="project" value="UniProtKB-KW"/>
</dbReference>
<dbReference type="Pfam" id="PF13545">
    <property type="entry name" value="HTH_Crp_2"/>
    <property type="match status" value="1"/>
</dbReference>
<dbReference type="OrthoDB" id="9777588at2"/>
<dbReference type="SMART" id="SM00100">
    <property type="entry name" value="cNMP"/>
    <property type="match status" value="1"/>
</dbReference>
<dbReference type="CDD" id="cd00038">
    <property type="entry name" value="CAP_ED"/>
    <property type="match status" value="1"/>
</dbReference>
<dbReference type="InterPro" id="IPR036390">
    <property type="entry name" value="WH_DNA-bd_sf"/>
</dbReference>
<proteinExistence type="predicted"/>
<dbReference type="PANTHER" id="PTHR24567:SF74">
    <property type="entry name" value="HTH-TYPE TRANSCRIPTIONAL REGULATOR ARCR"/>
    <property type="match status" value="1"/>
</dbReference>
<dbReference type="InterPro" id="IPR018490">
    <property type="entry name" value="cNMP-bd_dom_sf"/>
</dbReference>
<evidence type="ECO:0000256" key="2">
    <source>
        <dbReference type="ARBA" id="ARBA00023125"/>
    </source>
</evidence>
<keyword evidence="3" id="KW-0804">Transcription</keyword>